<evidence type="ECO:0008006" key="8">
    <source>
        <dbReference type="Google" id="ProtNLM"/>
    </source>
</evidence>
<feature type="binding site" evidence="6">
    <location>
        <position position="342"/>
    </location>
    <ligand>
        <name>Ca(2+)</name>
        <dbReference type="ChEBI" id="CHEBI:29108"/>
    </ligand>
</feature>
<dbReference type="AlphaFoldDB" id="A0A7S2LJR2"/>
<reference evidence="7" key="1">
    <citation type="submission" date="2021-01" db="EMBL/GenBank/DDBJ databases">
        <authorList>
            <person name="Corre E."/>
            <person name="Pelletier E."/>
            <person name="Niang G."/>
            <person name="Scheremetjew M."/>
            <person name="Finn R."/>
            <person name="Kale V."/>
            <person name="Holt S."/>
            <person name="Cochrane G."/>
            <person name="Meng A."/>
            <person name="Brown T."/>
            <person name="Cohen L."/>
        </authorList>
    </citation>
    <scope>NUCLEOTIDE SEQUENCE</scope>
    <source>
        <strain evidence="7">B650</strain>
    </source>
</reference>
<dbReference type="GO" id="GO:0030166">
    <property type="term" value="P:proteoglycan biosynthetic process"/>
    <property type="evidence" value="ECO:0007669"/>
    <property type="project" value="TreeGrafter"/>
</dbReference>
<dbReference type="GO" id="GO:0004382">
    <property type="term" value="F:GDP phosphatase activity"/>
    <property type="evidence" value="ECO:0007669"/>
    <property type="project" value="TreeGrafter"/>
</dbReference>
<sequence>MLYNGSKNRHSSTMMRLSMFLNRNSKAIFASFCFVGIVAFLSSNSVHDESVHDQHYNGGSLRKSSDKGHYQYFGGAVRAGYFPVEGSKMSDHQFRFAAVTDLDQLSRMPGKKPEFYSILQPGYITRDDGSNKYSIHFDETRKLVSKHNEAGRGMELSELTVYQDRLLSFDDRTGSVFELLNKEGGKETFVTPRFVITEGNGETDKGMKWEWASVKGKDLYLGSMGKEYTREDGSIANTNNLWISIISPRGEIRHVDWEKQYSVVRKALGAAPPGYCIHEAVLWSEHMQKWMFLPRRISADAYDENIDEKKGSNKLVWIDDNFSSAKVVDIKLATVDPLHGFSTVAFVPGTKDRHALALRSVEDNCVGGDESLCKQRTYAIVFDTVTGEVLMDENVLPEKVKFEGVEFVDISTSP</sequence>
<comment type="cofactor">
    <cofactor evidence="1 6">
        <name>Ca(2+)</name>
        <dbReference type="ChEBI" id="CHEBI:29108"/>
    </cofactor>
</comment>
<evidence type="ECO:0000256" key="4">
    <source>
        <dbReference type="ARBA" id="ARBA00022837"/>
    </source>
</evidence>
<dbReference type="Pfam" id="PF06079">
    <property type="entry name" value="Apyrase"/>
    <property type="match status" value="1"/>
</dbReference>
<dbReference type="InterPro" id="IPR036258">
    <property type="entry name" value="Apyrase_sf"/>
</dbReference>
<feature type="binding site" evidence="6">
    <location>
        <position position="158"/>
    </location>
    <ligand>
        <name>Ca(2+)</name>
        <dbReference type="ChEBI" id="CHEBI:29108"/>
    </ligand>
</feature>
<dbReference type="SUPFAM" id="SSF101887">
    <property type="entry name" value="Apyrase"/>
    <property type="match status" value="1"/>
</dbReference>
<dbReference type="Gene3D" id="2.120.10.100">
    <property type="entry name" value="Apyrase"/>
    <property type="match status" value="1"/>
</dbReference>
<evidence type="ECO:0000256" key="1">
    <source>
        <dbReference type="ARBA" id="ARBA00001913"/>
    </source>
</evidence>
<keyword evidence="3" id="KW-0378">Hydrolase</keyword>
<evidence type="ECO:0000256" key="3">
    <source>
        <dbReference type="ARBA" id="ARBA00022801"/>
    </source>
</evidence>
<accession>A0A7S2LJR2</accession>
<dbReference type="GO" id="GO:0005509">
    <property type="term" value="F:calcium ion binding"/>
    <property type="evidence" value="ECO:0007669"/>
    <property type="project" value="InterPro"/>
</dbReference>
<dbReference type="GO" id="GO:0045134">
    <property type="term" value="F:UDP phosphatase activity"/>
    <property type="evidence" value="ECO:0007669"/>
    <property type="project" value="TreeGrafter"/>
</dbReference>
<comment type="similarity">
    <text evidence="5">Belongs to the apyrase family.</text>
</comment>
<evidence type="ECO:0000256" key="5">
    <source>
        <dbReference type="ARBA" id="ARBA00025738"/>
    </source>
</evidence>
<dbReference type="EMBL" id="HBGY01030175">
    <property type="protein sequence ID" value="CAD9607349.1"/>
    <property type="molecule type" value="Transcribed_RNA"/>
</dbReference>
<gene>
    <name evidence="7" type="ORF">LDAN0321_LOCUS18752</name>
</gene>
<feature type="binding site" evidence="6">
    <location>
        <position position="157"/>
    </location>
    <ligand>
        <name>Ca(2+)</name>
        <dbReference type="ChEBI" id="CHEBI:29108"/>
    </ligand>
</feature>
<dbReference type="PANTHER" id="PTHR13023">
    <property type="entry name" value="APYRASE"/>
    <property type="match status" value="1"/>
</dbReference>
<organism evidence="7">
    <name type="scientific">Leptocylindrus danicus</name>
    <dbReference type="NCBI Taxonomy" id="163516"/>
    <lineage>
        <taxon>Eukaryota</taxon>
        <taxon>Sar</taxon>
        <taxon>Stramenopiles</taxon>
        <taxon>Ochrophyta</taxon>
        <taxon>Bacillariophyta</taxon>
        <taxon>Coscinodiscophyceae</taxon>
        <taxon>Chaetocerotophycidae</taxon>
        <taxon>Leptocylindrales</taxon>
        <taxon>Leptocylindraceae</taxon>
        <taxon>Leptocylindrus</taxon>
    </lineage>
</organism>
<feature type="binding site" evidence="6">
    <location>
        <position position="403"/>
    </location>
    <ligand>
        <name>Ca(2+)</name>
        <dbReference type="ChEBI" id="CHEBI:29108"/>
    </ligand>
</feature>
<keyword evidence="2 6" id="KW-0479">Metal-binding</keyword>
<evidence type="ECO:0000313" key="7">
    <source>
        <dbReference type="EMBL" id="CAD9607349.1"/>
    </source>
</evidence>
<feature type="binding site" evidence="6">
    <location>
        <position position="279"/>
    </location>
    <ligand>
        <name>Ca(2+)</name>
        <dbReference type="ChEBI" id="CHEBI:29108"/>
    </ligand>
</feature>
<protein>
    <recommendedName>
        <fullName evidence="8">Apyrase</fullName>
    </recommendedName>
</protein>
<dbReference type="InterPro" id="IPR009283">
    <property type="entry name" value="Apyrase"/>
</dbReference>
<proteinExistence type="inferred from homology"/>
<dbReference type="PANTHER" id="PTHR13023:SF3">
    <property type="entry name" value="SOLUBLE CALCIUM-ACTIVATED NUCLEOTIDASE 1"/>
    <property type="match status" value="1"/>
</dbReference>
<evidence type="ECO:0000256" key="2">
    <source>
        <dbReference type="ARBA" id="ARBA00022723"/>
    </source>
</evidence>
<evidence type="ECO:0000256" key="6">
    <source>
        <dbReference type="PIRSR" id="PIRSR609283-1"/>
    </source>
</evidence>
<feature type="binding site" evidence="6">
    <location>
        <position position="210"/>
    </location>
    <ligand>
        <name>Ca(2+)</name>
        <dbReference type="ChEBI" id="CHEBI:29108"/>
    </ligand>
</feature>
<keyword evidence="4 6" id="KW-0106">Calcium</keyword>
<name>A0A7S2LJR2_9STRA</name>